<dbReference type="HOGENOM" id="CLU_1005301_0_0_1"/>
<dbReference type="AlphaFoldDB" id="A0A0C3DXR8"/>
<dbReference type="EMBL" id="KN822057">
    <property type="protein sequence ID" value="KIM60964.1"/>
    <property type="molecule type" value="Genomic_DNA"/>
</dbReference>
<evidence type="ECO:0000313" key="3">
    <source>
        <dbReference type="Proteomes" id="UP000053989"/>
    </source>
</evidence>
<dbReference type="OrthoDB" id="2692232at2759"/>
<feature type="compositionally biased region" description="Basic and acidic residues" evidence="1">
    <location>
        <begin position="181"/>
        <end position="191"/>
    </location>
</feature>
<feature type="compositionally biased region" description="Low complexity" evidence="1">
    <location>
        <begin position="192"/>
        <end position="210"/>
    </location>
</feature>
<evidence type="ECO:0000256" key="1">
    <source>
        <dbReference type="SAM" id="MobiDB-lite"/>
    </source>
</evidence>
<feature type="compositionally biased region" description="Polar residues" evidence="1">
    <location>
        <begin position="95"/>
        <end position="122"/>
    </location>
</feature>
<reference evidence="2 3" key="1">
    <citation type="submission" date="2014-04" db="EMBL/GenBank/DDBJ databases">
        <authorList>
            <consortium name="DOE Joint Genome Institute"/>
            <person name="Kuo A."/>
            <person name="Kohler A."/>
            <person name="Nagy L.G."/>
            <person name="Floudas D."/>
            <person name="Copeland A."/>
            <person name="Barry K.W."/>
            <person name="Cichocki N."/>
            <person name="Veneault-Fourrey C."/>
            <person name="LaButti K."/>
            <person name="Lindquist E.A."/>
            <person name="Lipzen A."/>
            <person name="Lundell T."/>
            <person name="Morin E."/>
            <person name="Murat C."/>
            <person name="Sun H."/>
            <person name="Tunlid A."/>
            <person name="Henrissat B."/>
            <person name="Grigoriev I.V."/>
            <person name="Hibbett D.S."/>
            <person name="Martin F."/>
            <person name="Nordberg H.P."/>
            <person name="Cantor M.N."/>
            <person name="Hua S.X."/>
        </authorList>
    </citation>
    <scope>NUCLEOTIDE SEQUENCE [LARGE SCALE GENOMIC DNA]</scope>
    <source>
        <strain evidence="2 3">Foug A</strain>
    </source>
</reference>
<keyword evidence="3" id="KW-1185">Reference proteome</keyword>
<proteinExistence type="predicted"/>
<name>A0A0C3DXR8_9AGAM</name>
<reference evidence="3" key="2">
    <citation type="submission" date="2015-01" db="EMBL/GenBank/DDBJ databases">
        <title>Evolutionary Origins and Diversification of the Mycorrhizal Mutualists.</title>
        <authorList>
            <consortium name="DOE Joint Genome Institute"/>
            <consortium name="Mycorrhizal Genomics Consortium"/>
            <person name="Kohler A."/>
            <person name="Kuo A."/>
            <person name="Nagy L.G."/>
            <person name="Floudas D."/>
            <person name="Copeland A."/>
            <person name="Barry K.W."/>
            <person name="Cichocki N."/>
            <person name="Veneault-Fourrey C."/>
            <person name="LaButti K."/>
            <person name="Lindquist E.A."/>
            <person name="Lipzen A."/>
            <person name="Lundell T."/>
            <person name="Morin E."/>
            <person name="Murat C."/>
            <person name="Riley R."/>
            <person name="Ohm R."/>
            <person name="Sun H."/>
            <person name="Tunlid A."/>
            <person name="Henrissat B."/>
            <person name="Grigoriev I.V."/>
            <person name="Hibbett D.S."/>
            <person name="Martin F."/>
        </authorList>
    </citation>
    <scope>NUCLEOTIDE SEQUENCE [LARGE SCALE GENOMIC DNA]</scope>
    <source>
        <strain evidence="3">Foug A</strain>
    </source>
</reference>
<dbReference type="Proteomes" id="UP000053989">
    <property type="component" value="Unassembled WGS sequence"/>
</dbReference>
<feature type="region of interest" description="Disordered" evidence="1">
    <location>
        <begin position="1"/>
        <end position="254"/>
    </location>
</feature>
<accession>A0A0C3DXR8</accession>
<evidence type="ECO:0000313" key="2">
    <source>
        <dbReference type="EMBL" id="KIM60964.1"/>
    </source>
</evidence>
<feature type="compositionally biased region" description="Polar residues" evidence="1">
    <location>
        <begin position="157"/>
        <end position="174"/>
    </location>
</feature>
<feature type="compositionally biased region" description="Polar residues" evidence="1">
    <location>
        <begin position="244"/>
        <end position="254"/>
    </location>
</feature>
<sequence length="277" mass="29758">MPKATKPADPLADQTEGEPDTRVLRNHRIGPLANKFGPARGVAPFKVGLPVGVPRNKTKKQVNCGRDDDTAEGGDDETGKYPSNLLPPCRPPAKSSHNVLSNPQKQQTPQDPTANTHSSNEHPAQAFRDVENDEEQEGSAEAMRGPDVTVDSPRISDASNDLSSQDGSNYSSNVHVCAAKKATERSAHPSGDHSSLPPSSLPPESHSGSDTDTQNPCSRHKKRKTNQLHVGANTTRAEDDDKGSSVSKKPGTLSNAALEEIRIFSDEVKTKAEELRR</sequence>
<dbReference type="InParanoid" id="A0A0C3DXR8"/>
<organism evidence="2 3">
    <name type="scientific">Scleroderma citrinum Foug A</name>
    <dbReference type="NCBI Taxonomy" id="1036808"/>
    <lineage>
        <taxon>Eukaryota</taxon>
        <taxon>Fungi</taxon>
        <taxon>Dikarya</taxon>
        <taxon>Basidiomycota</taxon>
        <taxon>Agaricomycotina</taxon>
        <taxon>Agaricomycetes</taxon>
        <taxon>Agaricomycetidae</taxon>
        <taxon>Boletales</taxon>
        <taxon>Sclerodermatineae</taxon>
        <taxon>Sclerodermataceae</taxon>
        <taxon>Scleroderma</taxon>
    </lineage>
</organism>
<protein>
    <submittedName>
        <fullName evidence="2">Uncharacterized protein</fullName>
    </submittedName>
</protein>
<gene>
    <name evidence="2" type="ORF">SCLCIDRAFT_26286</name>
</gene>